<evidence type="ECO:0000256" key="1">
    <source>
        <dbReference type="ARBA" id="ARBA00008721"/>
    </source>
</evidence>
<dbReference type="PANTHER" id="PTHR47466:SF1">
    <property type="entry name" value="METALLOPROTEASE MEP1 (AFU_ORTHOLOGUE AFUA_1G07730)-RELATED"/>
    <property type="match status" value="1"/>
</dbReference>
<comment type="similarity">
    <text evidence="1">Belongs to the peptidase M43B family.</text>
</comment>
<evidence type="ECO:0000259" key="13">
    <source>
        <dbReference type="Pfam" id="PF05572"/>
    </source>
</evidence>
<dbReference type="Pfam" id="PF18962">
    <property type="entry name" value="Por_Secre_tail"/>
    <property type="match status" value="1"/>
</dbReference>
<keyword evidence="7" id="KW-0862">Zinc</keyword>
<evidence type="ECO:0000256" key="7">
    <source>
        <dbReference type="ARBA" id="ARBA00022833"/>
    </source>
</evidence>
<evidence type="ECO:0000256" key="6">
    <source>
        <dbReference type="ARBA" id="ARBA00022801"/>
    </source>
</evidence>
<keyword evidence="5" id="KW-0677">Repeat</keyword>
<sequence length="944" mass="101105">MKQNNLKVVWLLLLSLGVFSIQAQQKSAPNQAQNETLQLTPENQRHLQETGYVRCVTEEMDALRRQNNPNLPSKDAFEEWLAPLILEREQRIANQIANGTYRNTEVNIPIIFHVITGSQGDANDISAARIQAQIDQLNLDFNNLSGSTHPAAASAQINFIPAQVDPNGVLLPEPGINRVYGYPGTITTNQMDATIKPATIWDRSLYANIWSANLSGGVLGYAQFPSNSTLPGMPQNGGSALTDGVVVIPGSIGSLANPGTAAPYNAGRTLTHEIGHWIGLRHIWGDSNCGNDFCPDTPQSTSSNFGCPTNQTTCDNIRDMVENYMDYTNDACMNIFTADQVSRMLTVLENADGISNLPNSTTGNTAPVIGFSTLALEGLEGTGCAQADITIPMAIGMAPSADATVTFSLSGTATNLADYELITPSVTFPAGSNANQNLTLRVYQDGFIETDETIVITMSLTTTGDATLSPNGSTFTYTILDDDIAPADGSVQTIFNDDFESYTNFIIENIGDWITLDLDGLPTYAGGVEDPTYPNVFSPMAFQIFNPSATTPTAATNSAGADGENRNFDPRSGAKYAASWAGIPEGATTSNNDWLISPVLALGTSGSSVTFYVKSLSSSYGLESFNVGVYTGTGVPTSGSDFTIISAASETAPFGVWGEVTIDLSAYNNQDIRIGIHNTSADVYMLMVDDFSVITATQTDIQTTVNTATAANMEFKGTGNAYAYDATTGNVMARLQNNDAYDYGCLNVSVSREGTGSQLFENPDPTEFVMNKTFTLAATNSNTTGNATATFYFTEAEIAGWETATGKPRADLYILREVDGTVQEVVAATVAYFNNNVTLQAGFTDLNGTFYFGPLNASLSVENNLANNFSMFPNPVSNQLTIKAANNLLPDSYAVYNMLGQVVLSKSVQNESDLLINTSGLSNGMYFIRLTQNANQIALPFIKK</sequence>
<dbReference type="RefSeq" id="WP_376893044.1">
    <property type="nucleotide sequence ID" value="NZ_JBHULS010000002.1"/>
</dbReference>
<evidence type="ECO:0000256" key="11">
    <source>
        <dbReference type="SAM" id="SignalP"/>
    </source>
</evidence>
<dbReference type="InterPro" id="IPR008754">
    <property type="entry name" value="Peptidase_M43"/>
</dbReference>
<keyword evidence="2" id="KW-0645">Protease</keyword>
<feature type="signal peptide" evidence="11">
    <location>
        <begin position="1"/>
        <end position="23"/>
    </location>
</feature>
<dbReference type="Gene3D" id="2.60.40.2030">
    <property type="match status" value="1"/>
</dbReference>
<dbReference type="InterPro" id="IPR038081">
    <property type="entry name" value="CalX-like_sf"/>
</dbReference>
<evidence type="ECO:0000256" key="2">
    <source>
        <dbReference type="ARBA" id="ARBA00022670"/>
    </source>
</evidence>
<reference evidence="16" key="1">
    <citation type="journal article" date="2019" name="Int. J. Syst. Evol. Microbiol.">
        <title>The Global Catalogue of Microorganisms (GCM) 10K type strain sequencing project: providing services to taxonomists for standard genome sequencing and annotation.</title>
        <authorList>
            <consortium name="The Broad Institute Genomics Platform"/>
            <consortium name="The Broad Institute Genome Sequencing Center for Infectious Disease"/>
            <person name="Wu L."/>
            <person name="Ma J."/>
        </authorList>
    </citation>
    <scope>NUCLEOTIDE SEQUENCE [LARGE SCALE GENOMIC DNA]</scope>
    <source>
        <strain evidence="16">KCTC 42587</strain>
    </source>
</reference>
<evidence type="ECO:0000256" key="3">
    <source>
        <dbReference type="ARBA" id="ARBA00022723"/>
    </source>
</evidence>
<keyword evidence="8" id="KW-0106">Calcium</keyword>
<keyword evidence="16" id="KW-1185">Reference proteome</keyword>
<feature type="domain" description="Peptidase M43 pregnancy-associated plasma-A" evidence="13">
    <location>
        <begin position="198"/>
        <end position="349"/>
    </location>
</feature>
<dbReference type="Pfam" id="PF05572">
    <property type="entry name" value="Peptidase_M43"/>
    <property type="match status" value="1"/>
</dbReference>
<evidence type="ECO:0000313" key="15">
    <source>
        <dbReference type="EMBL" id="MFD2551685.1"/>
    </source>
</evidence>
<dbReference type="GO" id="GO:0008237">
    <property type="term" value="F:metallopeptidase activity"/>
    <property type="evidence" value="ECO:0007669"/>
    <property type="project" value="UniProtKB-KW"/>
</dbReference>
<dbReference type="Pfam" id="PF03160">
    <property type="entry name" value="Calx-beta"/>
    <property type="match status" value="1"/>
</dbReference>
<keyword evidence="10" id="KW-1015">Disulfide bond</keyword>
<accession>A0ABW5KTM6</accession>
<dbReference type="InterPro" id="IPR024079">
    <property type="entry name" value="MetalloPept_cat_dom_sf"/>
</dbReference>
<protein>
    <submittedName>
        <fullName evidence="15">M43 family zinc metalloprotease</fullName>
    </submittedName>
</protein>
<evidence type="ECO:0000259" key="14">
    <source>
        <dbReference type="Pfam" id="PF18962"/>
    </source>
</evidence>
<evidence type="ECO:0000313" key="16">
    <source>
        <dbReference type="Proteomes" id="UP001597472"/>
    </source>
</evidence>
<dbReference type="Proteomes" id="UP001597472">
    <property type="component" value="Unassembled WGS sequence"/>
</dbReference>
<name>A0ABW5KTM6_9FLAO</name>
<feature type="domain" description="Secretion system C-terminal sorting" evidence="14">
    <location>
        <begin position="871"/>
        <end position="936"/>
    </location>
</feature>
<evidence type="ECO:0000256" key="5">
    <source>
        <dbReference type="ARBA" id="ARBA00022737"/>
    </source>
</evidence>
<dbReference type="NCBIfam" id="TIGR04183">
    <property type="entry name" value="Por_Secre_tail"/>
    <property type="match status" value="1"/>
</dbReference>
<comment type="caution">
    <text evidence="15">The sequence shown here is derived from an EMBL/GenBank/DDBJ whole genome shotgun (WGS) entry which is preliminary data.</text>
</comment>
<evidence type="ECO:0000256" key="10">
    <source>
        <dbReference type="ARBA" id="ARBA00023157"/>
    </source>
</evidence>
<dbReference type="SUPFAM" id="SSF141072">
    <property type="entry name" value="CalX-like"/>
    <property type="match status" value="1"/>
</dbReference>
<dbReference type="InterPro" id="IPR026444">
    <property type="entry name" value="Secre_tail"/>
</dbReference>
<feature type="chain" id="PRO_5045458668" evidence="11">
    <location>
        <begin position="24"/>
        <end position="944"/>
    </location>
</feature>
<evidence type="ECO:0000259" key="12">
    <source>
        <dbReference type="Pfam" id="PF03160"/>
    </source>
</evidence>
<feature type="domain" description="Calx-beta" evidence="12">
    <location>
        <begin position="365"/>
        <end position="483"/>
    </location>
</feature>
<proteinExistence type="inferred from homology"/>
<evidence type="ECO:0000256" key="8">
    <source>
        <dbReference type="ARBA" id="ARBA00022837"/>
    </source>
</evidence>
<dbReference type="EMBL" id="JBHULS010000002">
    <property type="protein sequence ID" value="MFD2551685.1"/>
    <property type="molecule type" value="Genomic_DNA"/>
</dbReference>
<dbReference type="SUPFAM" id="SSF55486">
    <property type="entry name" value="Metalloproteases ('zincins'), catalytic domain"/>
    <property type="match status" value="1"/>
</dbReference>
<gene>
    <name evidence="15" type="ORF">ACFSQP_07645</name>
</gene>
<dbReference type="Gene3D" id="3.40.390.10">
    <property type="entry name" value="Collagenase (Catalytic Domain)"/>
    <property type="match status" value="1"/>
</dbReference>
<keyword evidence="6" id="KW-0378">Hydrolase</keyword>
<evidence type="ECO:0000256" key="9">
    <source>
        <dbReference type="ARBA" id="ARBA00023049"/>
    </source>
</evidence>
<dbReference type="NCBIfam" id="NF038128">
    <property type="entry name" value="choice_anch_J"/>
    <property type="match status" value="1"/>
</dbReference>
<keyword evidence="9 15" id="KW-0482">Metalloprotease</keyword>
<keyword evidence="3" id="KW-0479">Metal-binding</keyword>
<dbReference type="CDD" id="cd04275">
    <property type="entry name" value="ZnMc_pappalysin_like"/>
    <property type="match status" value="1"/>
</dbReference>
<keyword evidence="4 11" id="KW-0732">Signal</keyword>
<dbReference type="PANTHER" id="PTHR47466">
    <property type="match status" value="1"/>
</dbReference>
<organism evidence="15 16">
    <name type="scientific">Bizionia sediminis</name>
    <dbReference type="NCBI Taxonomy" id="1737064"/>
    <lineage>
        <taxon>Bacteria</taxon>
        <taxon>Pseudomonadati</taxon>
        <taxon>Bacteroidota</taxon>
        <taxon>Flavobacteriia</taxon>
        <taxon>Flavobacteriales</taxon>
        <taxon>Flavobacteriaceae</taxon>
        <taxon>Bizionia</taxon>
    </lineage>
</organism>
<dbReference type="Gene3D" id="2.60.120.200">
    <property type="match status" value="1"/>
</dbReference>
<evidence type="ECO:0000256" key="4">
    <source>
        <dbReference type="ARBA" id="ARBA00022729"/>
    </source>
</evidence>
<dbReference type="InterPro" id="IPR003644">
    <property type="entry name" value="Calx_beta"/>
</dbReference>